<dbReference type="InterPro" id="IPR003870">
    <property type="entry name" value="DUF222"/>
</dbReference>
<dbReference type="Proteomes" id="UP001300763">
    <property type="component" value="Unassembled WGS sequence"/>
</dbReference>
<dbReference type="InterPro" id="IPR003615">
    <property type="entry name" value="HNH_nuc"/>
</dbReference>
<reference evidence="3 4" key="1">
    <citation type="submission" date="2023-02" db="EMBL/GenBank/DDBJ databases">
        <title>Genome sequencing required for Actinomycetospora new species description.</title>
        <authorList>
            <person name="Saimee Y."/>
            <person name="Duangmal K."/>
        </authorList>
    </citation>
    <scope>NUCLEOTIDE SEQUENCE [LARGE SCALE GENOMIC DNA]</scope>
    <source>
        <strain evidence="3 4">DW7H6</strain>
    </source>
</reference>
<organism evidence="3 4">
    <name type="scientific">Actinomycetospora lemnae</name>
    <dbReference type="NCBI Taxonomy" id="3019891"/>
    <lineage>
        <taxon>Bacteria</taxon>
        <taxon>Bacillati</taxon>
        <taxon>Actinomycetota</taxon>
        <taxon>Actinomycetes</taxon>
        <taxon>Pseudonocardiales</taxon>
        <taxon>Pseudonocardiaceae</taxon>
        <taxon>Actinomycetospora</taxon>
    </lineage>
</organism>
<keyword evidence="4" id="KW-1185">Reference proteome</keyword>
<feature type="compositionally biased region" description="Low complexity" evidence="1">
    <location>
        <begin position="669"/>
        <end position="678"/>
    </location>
</feature>
<proteinExistence type="predicted"/>
<dbReference type="EMBL" id="JAQZAO010000012">
    <property type="protein sequence ID" value="MDD7968369.1"/>
    <property type="molecule type" value="Genomic_DNA"/>
</dbReference>
<feature type="compositionally biased region" description="Low complexity" evidence="1">
    <location>
        <begin position="277"/>
        <end position="288"/>
    </location>
</feature>
<dbReference type="CDD" id="cd00085">
    <property type="entry name" value="HNHc"/>
    <property type="match status" value="1"/>
</dbReference>
<feature type="compositionally biased region" description="Basic and acidic residues" evidence="1">
    <location>
        <begin position="290"/>
        <end position="319"/>
    </location>
</feature>
<evidence type="ECO:0000259" key="2">
    <source>
        <dbReference type="Pfam" id="PF02720"/>
    </source>
</evidence>
<protein>
    <submittedName>
        <fullName evidence="3">DUF222 domain-containing protein</fullName>
    </submittedName>
</protein>
<comment type="caution">
    <text evidence="3">The sequence shown here is derived from an EMBL/GenBank/DDBJ whole genome shotgun (WGS) entry which is preliminary data.</text>
</comment>
<feature type="compositionally biased region" description="Acidic residues" evidence="1">
    <location>
        <begin position="320"/>
        <end position="352"/>
    </location>
</feature>
<evidence type="ECO:0000256" key="1">
    <source>
        <dbReference type="SAM" id="MobiDB-lite"/>
    </source>
</evidence>
<feature type="compositionally biased region" description="Basic and acidic residues" evidence="1">
    <location>
        <begin position="712"/>
        <end position="721"/>
    </location>
</feature>
<dbReference type="Pfam" id="PF02720">
    <property type="entry name" value="DUF222"/>
    <property type="match status" value="1"/>
</dbReference>
<feature type="region of interest" description="Disordered" evidence="1">
    <location>
        <begin position="641"/>
        <end position="721"/>
    </location>
</feature>
<accession>A0ABT5SZS1</accession>
<evidence type="ECO:0000313" key="3">
    <source>
        <dbReference type="EMBL" id="MDD7968369.1"/>
    </source>
</evidence>
<name>A0ABT5SZS1_9PSEU</name>
<sequence length="721" mass="78036">MSIDHDLRPGLAAELDALAPGAELVAALERLSPAALTGEDLAAYLRACQRATSRGVARLLDGMHHLGRAQADRVDRRDGLDEFSGDEVAAVLGWGRTMTSRRLDLADDLQDRLPDVGDALWHGAIDEYKATRFSEGTCDLADDHARHVCRVLLPEAAELPPAELARRIEQVATALDPEWAARRAARAEKNARVILSPNPTGTATFSVCDIAAPSGLAMRDRCDALAAAVRHLGVLTPIGSLRAQVAERLLDGSVAGLDDHKVALLLAAEYHEHNRPDSSTTTDDASAAQEPDHERDQCSDDHHGSDNGPGDDGRGRGDQGPDDDGPDDGPDDDDPGRDDDGPGDDEPDDDPDDRSGGPVADGAEDEACSDADGVGKALAPADHPCEQGVLDLPDLADLPAPALPPTIEGADPGPGRPRCGTSELRLRLTTALGLDDLPATVPGYGNLLAHHARTMLTAHHSGEWRIVLADDEGRLQHVLLARRRPRRPVQPPEPRGRGRVEQCTAIVELQVPTTLAAALDPRAHPAWSGFIAEVQRRLDELGGHSPAGPYETTADHLRRRPRVEIDRWVRVRDRHCVAPGCRRSARRADLDHTLDWACDGITSHTNLGVLDRHHHRAKHVAGWKVDQPSPGLFAFRTRAGVHHTTHPKRIIEPLPRPRPARRPRPLPDDGPVVDPGLDLSHESDAAEEDAWRRRFLRRTGMTAETTSTPPPRHADDDPPPF</sequence>
<feature type="compositionally biased region" description="Basic and acidic residues" evidence="1">
    <location>
        <begin position="679"/>
        <end position="692"/>
    </location>
</feature>
<evidence type="ECO:0000313" key="4">
    <source>
        <dbReference type="Proteomes" id="UP001300763"/>
    </source>
</evidence>
<feature type="domain" description="DUF222" evidence="2">
    <location>
        <begin position="50"/>
        <end position="229"/>
    </location>
</feature>
<gene>
    <name evidence="3" type="ORF">PGB27_23755</name>
</gene>
<feature type="compositionally biased region" description="Low complexity" evidence="1">
    <location>
        <begin position="390"/>
        <end position="400"/>
    </location>
</feature>
<feature type="region of interest" description="Disordered" evidence="1">
    <location>
        <begin position="273"/>
        <end position="420"/>
    </location>
</feature>
<dbReference type="RefSeq" id="WP_274202902.1">
    <property type="nucleotide sequence ID" value="NZ_JAQZAO010000012.1"/>
</dbReference>